<dbReference type="PANTHER" id="PTHR35848:SF6">
    <property type="entry name" value="CUPIN TYPE-2 DOMAIN-CONTAINING PROTEIN"/>
    <property type="match status" value="1"/>
</dbReference>
<dbReference type="SUPFAM" id="SSF51182">
    <property type="entry name" value="RmlC-like cupins"/>
    <property type="match status" value="1"/>
</dbReference>
<organism evidence="3 4">
    <name type="scientific">Azoarcus taiwanensis</name>
    <dbReference type="NCBI Taxonomy" id="666964"/>
    <lineage>
        <taxon>Bacteria</taxon>
        <taxon>Pseudomonadati</taxon>
        <taxon>Pseudomonadota</taxon>
        <taxon>Betaproteobacteria</taxon>
        <taxon>Rhodocyclales</taxon>
        <taxon>Zoogloeaceae</taxon>
        <taxon>Azoarcus</taxon>
    </lineage>
</organism>
<dbReference type="InterPro" id="IPR011051">
    <property type="entry name" value="RmlC_Cupin_sf"/>
</dbReference>
<dbReference type="RefSeq" id="WP_168986254.1">
    <property type="nucleotide sequence ID" value="NZ_CAWPHM010000222.1"/>
</dbReference>
<evidence type="ECO:0000259" key="2">
    <source>
        <dbReference type="Pfam" id="PF07883"/>
    </source>
</evidence>
<keyword evidence="4" id="KW-1185">Reference proteome</keyword>
<feature type="domain" description="Cupin type-2" evidence="2">
    <location>
        <begin position="45"/>
        <end position="115"/>
    </location>
</feature>
<name>A0A972FFM2_9RHOO</name>
<dbReference type="AlphaFoldDB" id="A0A972FFM2"/>
<dbReference type="Proteomes" id="UP000599523">
    <property type="component" value="Unassembled WGS sequence"/>
</dbReference>
<dbReference type="InterPro" id="IPR014710">
    <property type="entry name" value="RmlC-like_jellyroll"/>
</dbReference>
<dbReference type="InterPro" id="IPR013096">
    <property type="entry name" value="Cupin_2"/>
</dbReference>
<dbReference type="InterPro" id="IPR017102">
    <property type="entry name" value="UCP037087"/>
</dbReference>
<dbReference type="GO" id="GO:0046872">
    <property type="term" value="F:metal ion binding"/>
    <property type="evidence" value="ECO:0007669"/>
    <property type="project" value="UniProtKB-KW"/>
</dbReference>
<proteinExistence type="predicted"/>
<evidence type="ECO:0000313" key="3">
    <source>
        <dbReference type="EMBL" id="NMG01456.1"/>
    </source>
</evidence>
<protein>
    <submittedName>
        <fullName evidence="3">Cupin domain-containing protein</fullName>
    </submittedName>
</protein>
<evidence type="ECO:0000256" key="1">
    <source>
        <dbReference type="ARBA" id="ARBA00022723"/>
    </source>
</evidence>
<dbReference type="PANTHER" id="PTHR35848">
    <property type="entry name" value="OXALATE-BINDING PROTEIN"/>
    <property type="match status" value="1"/>
</dbReference>
<comment type="caution">
    <text evidence="3">The sequence shown here is derived from an EMBL/GenBank/DDBJ whole genome shotgun (WGS) entry which is preliminary data.</text>
</comment>
<reference evidence="3" key="1">
    <citation type="submission" date="2019-12" db="EMBL/GenBank/DDBJ databases">
        <title>Comparative genomics gives insights into the taxonomy of the Azoarcus-Aromatoleum group and reveals separate origins of nif in the plant-associated Azoarcus and non-plant-associated Aromatoleum sub-groups.</title>
        <authorList>
            <person name="Lafos M."/>
            <person name="Maluk M."/>
            <person name="Batista M."/>
            <person name="Junghare M."/>
            <person name="Carmona M."/>
            <person name="Faoro H."/>
            <person name="Cruz L.M."/>
            <person name="Battistoni F."/>
            <person name="De Souza E."/>
            <person name="Pedrosa F."/>
            <person name="Chen W.-M."/>
            <person name="Poole P.S."/>
            <person name="Dixon R.A."/>
            <person name="James E.K."/>
        </authorList>
    </citation>
    <scope>NUCLEOTIDE SEQUENCE</scope>
    <source>
        <strain evidence="3">NSC3</strain>
    </source>
</reference>
<evidence type="ECO:0000313" key="4">
    <source>
        <dbReference type="Proteomes" id="UP000599523"/>
    </source>
</evidence>
<dbReference type="PIRSF" id="PIRSF037087">
    <property type="entry name" value="UCP037087"/>
    <property type="match status" value="1"/>
</dbReference>
<dbReference type="InterPro" id="IPR051610">
    <property type="entry name" value="GPI/OXD"/>
</dbReference>
<sequence>MARGEELKFGCVVRGGASYVSKQGSVYAPGVSAETAGSKVVFLGIVTLPPGGRTSAHYHEYHESAFYFMSGEEVELCTGEQLEHQERACPGDYLFIPAKVPHVAVNRGNTPAVFVGVRNEPTAQESVVMLPELDALVP</sequence>
<dbReference type="Pfam" id="PF07883">
    <property type="entry name" value="Cupin_2"/>
    <property type="match status" value="1"/>
</dbReference>
<dbReference type="Gene3D" id="2.60.120.10">
    <property type="entry name" value="Jelly Rolls"/>
    <property type="match status" value="1"/>
</dbReference>
<dbReference type="CDD" id="cd02210">
    <property type="entry name" value="cupin_BLR2406-like"/>
    <property type="match status" value="1"/>
</dbReference>
<keyword evidence="1" id="KW-0479">Metal-binding</keyword>
<dbReference type="EMBL" id="WTVM01000002">
    <property type="protein sequence ID" value="NMG01456.1"/>
    <property type="molecule type" value="Genomic_DNA"/>
</dbReference>
<gene>
    <name evidence="3" type="ORF">GPA21_00515</name>
</gene>
<accession>A0A972FFM2</accession>